<dbReference type="SUPFAM" id="SSF52418">
    <property type="entry name" value="Nucleoside phosphorylase/phosphoribosyltransferase catalytic domain"/>
    <property type="match status" value="1"/>
</dbReference>
<keyword evidence="9" id="KW-0460">Magnesium</keyword>
<dbReference type="HAMAP" id="MF_00211">
    <property type="entry name" value="TrpD"/>
    <property type="match status" value="1"/>
</dbReference>
<evidence type="ECO:0000256" key="8">
    <source>
        <dbReference type="ARBA" id="ARBA00061188"/>
    </source>
</evidence>
<dbReference type="InterPro" id="IPR035902">
    <property type="entry name" value="Nuc_phospho_transferase"/>
</dbReference>
<accession>A0A433XNQ6</accession>
<feature type="binding site" evidence="9">
    <location>
        <position position="79"/>
    </location>
    <ligand>
        <name>5-phospho-alpha-D-ribose 1-diphosphate</name>
        <dbReference type="ChEBI" id="CHEBI:58017"/>
    </ligand>
</feature>
<dbReference type="InterPro" id="IPR017459">
    <property type="entry name" value="Glycosyl_Trfase_fam3_N_dom"/>
</dbReference>
<dbReference type="AlphaFoldDB" id="A0A433XNQ6"/>
<comment type="similarity">
    <text evidence="8">In the C-terminal section; belongs to the anthranilate phosphoribosyltransferase family.</text>
</comment>
<evidence type="ECO:0000259" key="10">
    <source>
        <dbReference type="Pfam" id="PF00591"/>
    </source>
</evidence>
<keyword evidence="6 9" id="KW-0057">Aromatic amino acid biosynthesis</keyword>
<protein>
    <recommendedName>
        <fullName evidence="9">Anthranilate phosphoribosyltransferase</fullName>
        <ecNumber evidence="9">2.4.2.18</ecNumber>
    </recommendedName>
</protein>
<keyword evidence="2 9" id="KW-0028">Amino-acid biosynthesis</keyword>
<feature type="binding site" evidence="9">
    <location>
        <begin position="107"/>
        <end position="115"/>
    </location>
    <ligand>
        <name>5-phospho-alpha-D-ribose 1-diphosphate</name>
        <dbReference type="ChEBI" id="CHEBI:58017"/>
    </ligand>
</feature>
<feature type="binding site" evidence="9">
    <location>
        <position position="110"/>
    </location>
    <ligand>
        <name>anthranilate</name>
        <dbReference type="ChEBI" id="CHEBI:16567"/>
        <label>1</label>
    </ligand>
</feature>
<feature type="binding site" evidence="9">
    <location>
        <position position="79"/>
    </location>
    <ligand>
        <name>anthranilate</name>
        <dbReference type="ChEBI" id="CHEBI:16567"/>
        <label>1</label>
    </ligand>
</feature>
<evidence type="ECO:0000256" key="6">
    <source>
        <dbReference type="ARBA" id="ARBA00023141"/>
    </source>
</evidence>
<name>A0A433XNQ6_9BACL</name>
<evidence type="ECO:0000313" key="13">
    <source>
        <dbReference type="Proteomes" id="UP000272464"/>
    </source>
</evidence>
<comment type="similarity">
    <text evidence="9">Belongs to the anthranilate phosphoribosyltransferase family.</text>
</comment>
<dbReference type="Gene3D" id="1.20.970.10">
    <property type="entry name" value="Transferase, Pyrimidine Nucleoside Phosphorylase, Chain C"/>
    <property type="match status" value="1"/>
</dbReference>
<dbReference type="Pfam" id="PF00591">
    <property type="entry name" value="Glycos_transf_3"/>
    <property type="match status" value="1"/>
</dbReference>
<feature type="domain" description="Glycosyl transferase family 3" evidence="10">
    <location>
        <begin position="72"/>
        <end position="324"/>
    </location>
</feature>
<comment type="catalytic activity">
    <reaction evidence="7 9">
        <text>N-(5-phospho-beta-D-ribosyl)anthranilate + diphosphate = 5-phospho-alpha-D-ribose 1-diphosphate + anthranilate</text>
        <dbReference type="Rhea" id="RHEA:11768"/>
        <dbReference type="ChEBI" id="CHEBI:16567"/>
        <dbReference type="ChEBI" id="CHEBI:18277"/>
        <dbReference type="ChEBI" id="CHEBI:33019"/>
        <dbReference type="ChEBI" id="CHEBI:58017"/>
        <dbReference type="EC" id="2.4.2.18"/>
    </reaction>
</comment>
<organism evidence="12 13">
    <name type="scientific">Paenibacillus zeisoli</name>
    <dbReference type="NCBI Taxonomy" id="2496267"/>
    <lineage>
        <taxon>Bacteria</taxon>
        <taxon>Bacillati</taxon>
        <taxon>Bacillota</taxon>
        <taxon>Bacilli</taxon>
        <taxon>Bacillales</taxon>
        <taxon>Paenibacillaceae</taxon>
        <taxon>Paenibacillus</taxon>
    </lineage>
</organism>
<comment type="function">
    <text evidence="9">Catalyzes the transfer of the phosphoribosyl group of 5-phosphorylribose-1-pyrophosphate (PRPP) to anthranilate to yield N-(5'-phosphoribosyl)-anthranilate (PRA).</text>
</comment>
<keyword evidence="9" id="KW-0479">Metal-binding</keyword>
<evidence type="ECO:0000313" key="12">
    <source>
        <dbReference type="EMBL" id="RUT35696.1"/>
    </source>
</evidence>
<dbReference type="InterPro" id="IPR005940">
    <property type="entry name" value="Anthranilate_Pribosyl_Tfrase"/>
</dbReference>
<comment type="caution">
    <text evidence="9">Lacks conserved residue(s) required for the propagation of feature annotation.</text>
</comment>
<proteinExistence type="inferred from homology"/>
<dbReference type="EMBL" id="RZNX01000001">
    <property type="protein sequence ID" value="RUT35696.1"/>
    <property type="molecule type" value="Genomic_DNA"/>
</dbReference>
<dbReference type="GO" id="GO:0005829">
    <property type="term" value="C:cytosol"/>
    <property type="evidence" value="ECO:0007669"/>
    <property type="project" value="TreeGrafter"/>
</dbReference>
<feature type="binding site" evidence="9">
    <location>
        <position position="87"/>
    </location>
    <ligand>
        <name>5-phospho-alpha-D-ribose 1-diphosphate</name>
        <dbReference type="ChEBI" id="CHEBI:58017"/>
    </ligand>
</feature>
<dbReference type="GO" id="GO:0004048">
    <property type="term" value="F:anthranilate phosphoribosyltransferase activity"/>
    <property type="evidence" value="ECO:0007669"/>
    <property type="project" value="UniProtKB-UniRule"/>
</dbReference>
<feature type="binding site" evidence="9">
    <location>
        <position position="165"/>
    </location>
    <ligand>
        <name>anthranilate</name>
        <dbReference type="ChEBI" id="CHEBI:16567"/>
        <label>2</label>
    </ligand>
</feature>
<evidence type="ECO:0000256" key="1">
    <source>
        <dbReference type="ARBA" id="ARBA00004907"/>
    </source>
</evidence>
<feature type="binding site" evidence="9">
    <location>
        <position position="225"/>
    </location>
    <ligand>
        <name>Mg(2+)</name>
        <dbReference type="ChEBI" id="CHEBI:18420"/>
        <label>1</label>
    </ligand>
</feature>
<keyword evidence="4 9" id="KW-0808">Transferase</keyword>
<dbReference type="FunFam" id="3.40.1030.10:FF:000002">
    <property type="entry name" value="Anthranilate phosphoribosyltransferase"/>
    <property type="match status" value="1"/>
</dbReference>
<dbReference type="SUPFAM" id="SSF47648">
    <property type="entry name" value="Nucleoside phosphorylase/phosphoribosyltransferase N-terminal domain"/>
    <property type="match status" value="1"/>
</dbReference>
<feature type="binding site" evidence="9">
    <location>
        <position position="91"/>
    </location>
    <ligand>
        <name>Mg(2+)</name>
        <dbReference type="ChEBI" id="CHEBI:18420"/>
        <label>1</label>
    </ligand>
</feature>
<evidence type="ECO:0000256" key="4">
    <source>
        <dbReference type="ARBA" id="ARBA00022679"/>
    </source>
</evidence>
<evidence type="ECO:0000259" key="11">
    <source>
        <dbReference type="Pfam" id="PF02885"/>
    </source>
</evidence>
<feature type="binding site" evidence="9">
    <location>
        <position position="224"/>
    </location>
    <ligand>
        <name>Mg(2+)</name>
        <dbReference type="ChEBI" id="CHEBI:18420"/>
        <label>2</label>
    </ligand>
</feature>
<dbReference type="PANTHER" id="PTHR43285:SF2">
    <property type="entry name" value="ANTHRANILATE PHOSPHORIBOSYLTRANSFERASE"/>
    <property type="match status" value="1"/>
</dbReference>
<feature type="binding site" evidence="9">
    <location>
        <begin position="82"/>
        <end position="83"/>
    </location>
    <ligand>
        <name>5-phospho-alpha-D-ribose 1-diphosphate</name>
        <dbReference type="ChEBI" id="CHEBI:58017"/>
    </ligand>
</feature>
<gene>
    <name evidence="9 12" type="primary">trpD</name>
    <name evidence="12" type="ORF">EJP77_01365</name>
</gene>
<dbReference type="OrthoDB" id="9806430at2"/>
<keyword evidence="5 9" id="KW-0822">Tryptophan biosynthesis</keyword>
<dbReference type="PANTHER" id="PTHR43285">
    <property type="entry name" value="ANTHRANILATE PHOSPHORIBOSYLTRANSFERASE"/>
    <property type="match status" value="1"/>
</dbReference>
<dbReference type="NCBIfam" id="TIGR01245">
    <property type="entry name" value="trpD"/>
    <property type="match status" value="1"/>
</dbReference>
<comment type="pathway">
    <text evidence="1 9">Amino-acid biosynthesis; L-tryptophan biosynthesis; L-tryptophan from chorismate: step 2/5.</text>
</comment>
<evidence type="ECO:0000256" key="5">
    <source>
        <dbReference type="ARBA" id="ARBA00022822"/>
    </source>
</evidence>
<reference evidence="12 13" key="1">
    <citation type="submission" date="2018-12" db="EMBL/GenBank/DDBJ databases">
        <authorList>
            <person name="Sun L."/>
            <person name="Chen Z."/>
        </authorList>
    </citation>
    <scope>NUCLEOTIDE SEQUENCE [LARGE SCALE GENOMIC DNA]</scope>
    <source>
        <strain evidence="12 13">3-5-3</strain>
    </source>
</reference>
<evidence type="ECO:0000256" key="3">
    <source>
        <dbReference type="ARBA" id="ARBA00022676"/>
    </source>
</evidence>
<dbReference type="RefSeq" id="WP_127197396.1">
    <property type="nucleotide sequence ID" value="NZ_RZNX01000001.1"/>
</dbReference>
<comment type="subunit">
    <text evidence="9">Homodimer.</text>
</comment>
<dbReference type="GO" id="GO:0000287">
    <property type="term" value="F:magnesium ion binding"/>
    <property type="evidence" value="ECO:0007669"/>
    <property type="project" value="UniProtKB-UniRule"/>
</dbReference>
<dbReference type="UniPathway" id="UPA00035">
    <property type="reaction ID" value="UER00041"/>
</dbReference>
<feature type="domain" description="Glycosyl transferase family 3 N-terminal" evidence="11">
    <location>
        <begin position="5"/>
        <end position="62"/>
    </location>
</feature>
<keyword evidence="13" id="KW-1185">Reference proteome</keyword>
<dbReference type="Gene3D" id="3.40.1030.10">
    <property type="entry name" value="Nucleoside phosphorylase/phosphoribosyltransferase catalytic domain"/>
    <property type="match status" value="1"/>
</dbReference>
<feature type="binding site" evidence="9">
    <location>
        <begin position="89"/>
        <end position="92"/>
    </location>
    <ligand>
        <name>5-phospho-alpha-D-ribose 1-diphosphate</name>
        <dbReference type="ChEBI" id="CHEBI:58017"/>
    </ligand>
</feature>
<dbReference type="Pfam" id="PF02885">
    <property type="entry name" value="Glycos_trans_3N"/>
    <property type="match status" value="1"/>
</dbReference>
<dbReference type="InterPro" id="IPR036320">
    <property type="entry name" value="Glycosyl_Trfase_fam3_N_dom_sf"/>
</dbReference>
<evidence type="ECO:0000256" key="2">
    <source>
        <dbReference type="ARBA" id="ARBA00022605"/>
    </source>
</evidence>
<feature type="binding site" evidence="9">
    <location>
        <position position="119"/>
    </location>
    <ligand>
        <name>5-phospho-alpha-D-ribose 1-diphosphate</name>
        <dbReference type="ChEBI" id="CHEBI:58017"/>
    </ligand>
</feature>
<dbReference type="GO" id="GO:0000162">
    <property type="term" value="P:L-tryptophan biosynthetic process"/>
    <property type="evidence" value="ECO:0007669"/>
    <property type="project" value="UniProtKB-UniRule"/>
</dbReference>
<dbReference type="InterPro" id="IPR000312">
    <property type="entry name" value="Glycosyl_Trfase_fam3"/>
</dbReference>
<evidence type="ECO:0000256" key="9">
    <source>
        <dbReference type="HAMAP-Rule" id="MF_00211"/>
    </source>
</evidence>
<comment type="cofactor">
    <cofactor evidence="9">
        <name>Mg(2+)</name>
        <dbReference type="ChEBI" id="CHEBI:18420"/>
    </cofactor>
    <text evidence="9">Binds 2 magnesium ions per monomer.</text>
</comment>
<dbReference type="Proteomes" id="UP000272464">
    <property type="component" value="Unassembled WGS sequence"/>
</dbReference>
<sequence length="349" mass="37147">MLKGALKKLLSKQSLSGTEAEYCMNHILSGAAEPLQVAAFLSAAEAKGTEKEELLGYLRAMWSQMIPVKRTGDVVDICGTGGDMLGSFNISTAAALIASAAGAQVAKCGNRSSSSSCGSADLLEAAGIRIELSSTEADGWLREHGFAFLFTPKFHPSISSLSALRRSLGFRTIFNLIGPLGNPIRPTRRLMGVSSAALAPLYADILCSIGTEHSLVALGMDGMDEISLSAPTVLYEIKGQAVTRSLWEPQSIGLQYVDIEELKGGTVQDNVNILHMLFEGSRQVSAIRQVTCVNAGAALMISGLTDTLQEGYWLADETISSGKAGTKLQELMNSSIQIREEAQNYVHAE</sequence>
<feature type="binding site" evidence="9">
    <location>
        <position position="225"/>
    </location>
    <ligand>
        <name>Mg(2+)</name>
        <dbReference type="ChEBI" id="CHEBI:18420"/>
        <label>2</label>
    </ligand>
</feature>
<comment type="caution">
    <text evidence="12">The sequence shown here is derived from an EMBL/GenBank/DDBJ whole genome shotgun (WGS) entry which is preliminary data.</text>
</comment>
<keyword evidence="3 9" id="KW-0328">Glycosyltransferase</keyword>
<evidence type="ECO:0000256" key="7">
    <source>
        <dbReference type="ARBA" id="ARBA00052328"/>
    </source>
</evidence>
<dbReference type="EC" id="2.4.2.18" evidence="9"/>